<feature type="compositionally biased region" description="Low complexity" evidence="2">
    <location>
        <begin position="235"/>
        <end position="250"/>
    </location>
</feature>
<feature type="domain" description="TerD" evidence="3">
    <location>
        <begin position="98"/>
        <end position="149"/>
    </location>
</feature>
<dbReference type="EMBL" id="JBIRUQ010000006">
    <property type="protein sequence ID" value="MFI1463896.1"/>
    <property type="molecule type" value="Genomic_DNA"/>
</dbReference>
<accession>A0ABW7TVM2</accession>
<evidence type="ECO:0000313" key="5">
    <source>
        <dbReference type="Proteomes" id="UP001611263"/>
    </source>
</evidence>
<dbReference type="InterPro" id="IPR003325">
    <property type="entry name" value="TerD"/>
</dbReference>
<dbReference type="PANTHER" id="PTHR32097:SF4">
    <property type="entry name" value="GENERAL STRESS PROTEIN 16U"/>
    <property type="match status" value="1"/>
</dbReference>
<dbReference type="Gene3D" id="2.60.60.30">
    <property type="entry name" value="sav2460 like domains"/>
    <property type="match status" value="1"/>
</dbReference>
<organism evidence="4 5">
    <name type="scientific">Nocardia carnea</name>
    <dbReference type="NCBI Taxonomy" id="37328"/>
    <lineage>
        <taxon>Bacteria</taxon>
        <taxon>Bacillati</taxon>
        <taxon>Actinomycetota</taxon>
        <taxon>Actinomycetes</taxon>
        <taxon>Mycobacteriales</taxon>
        <taxon>Nocardiaceae</taxon>
        <taxon>Nocardia</taxon>
    </lineage>
</organism>
<protein>
    <submittedName>
        <fullName evidence="4">TerD family protein</fullName>
    </submittedName>
</protein>
<name>A0ABW7TVM2_9NOCA</name>
<reference evidence="4 5" key="1">
    <citation type="submission" date="2024-10" db="EMBL/GenBank/DDBJ databases">
        <title>The Natural Products Discovery Center: Release of the First 8490 Sequenced Strains for Exploring Actinobacteria Biosynthetic Diversity.</title>
        <authorList>
            <person name="Kalkreuter E."/>
            <person name="Kautsar S.A."/>
            <person name="Yang D."/>
            <person name="Bader C.D."/>
            <person name="Teijaro C.N."/>
            <person name="Fluegel L."/>
            <person name="Davis C.M."/>
            <person name="Simpson J.R."/>
            <person name="Lauterbach L."/>
            <person name="Steele A.D."/>
            <person name="Gui C."/>
            <person name="Meng S."/>
            <person name="Li G."/>
            <person name="Viehrig K."/>
            <person name="Ye F."/>
            <person name="Su P."/>
            <person name="Kiefer A.F."/>
            <person name="Nichols A."/>
            <person name="Cepeda A.J."/>
            <person name="Yan W."/>
            <person name="Fan B."/>
            <person name="Jiang Y."/>
            <person name="Adhikari A."/>
            <person name="Zheng C.-J."/>
            <person name="Schuster L."/>
            <person name="Cowan T.M."/>
            <person name="Smanski M.J."/>
            <person name="Chevrette M.G."/>
            <person name="De Carvalho L.P.S."/>
            <person name="Shen B."/>
        </authorList>
    </citation>
    <scope>NUCLEOTIDE SEQUENCE [LARGE SCALE GENOMIC DNA]</scope>
    <source>
        <strain evidence="4 5">NPDC020568</strain>
    </source>
</reference>
<feature type="region of interest" description="Disordered" evidence="2">
    <location>
        <begin position="232"/>
        <end position="251"/>
    </location>
</feature>
<dbReference type="Pfam" id="PF02342">
    <property type="entry name" value="TerD"/>
    <property type="match status" value="1"/>
</dbReference>
<evidence type="ECO:0000313" key="4">
    <source>
        <dbReference type="EMBL" id="MFI1463896.1"/>
    </source>
</evidence>
<dbReference type="InterPro" id="IPR051324">
    <property type="entry name" value="Stress/Tellurium_Resist"/>
</dbReference>
<proteinExistence type="inferred from homology"/>
<sequence>MKVLQAGQNIALDGGVSRFQVHAAVPLTVSALVVGTDLRVETAGDVLVSERPTGPGVQIDAAAAAVVVTPAEVRADAQAVLLTASAPGAPGVVTASLAENDAPVAEFVIAPQAGETALICFELYRRGPGWKLRALGQGYAGGIAELLRAHGAQDHVTAVPVAAATTTVVGGTDTSGAAPPPPAPAEGSPLEVGHGLERLWMIFEDAARSAAALESARDYAAQRLDQELSAAVSDPATRNTPAAAAARTAAQSRYDELTATAENSHQRDSAQLQRELAEADAVLPAALASWNSPAWDRPAAPADGIRLGELYALDRSALRIPYCVPVPLNRPLWVDTESSAAVAPVIGALLARLLRAAPGRRTIVDIIDLTGAFTGFTGMLAPVLAGPPINDHADISPRLQQLVDAAELAEMAYNSGQGVPPAEHRILLAADFPHGYQSADAQRLAALLARGDLIGLSTVIVGTAETDSHDNMVATLSRACRHLPTIAGTPLFDPWTNNAWQLDLDMLPHEPEQQARILRAS</sequence>
<feature type="region of interest" description="Disordered" evidence="2">
    <location>
        <begin position="170"/>
        <end position="191"/>
    </location>
</feature>
<dbReference type="RefSeq" id="WP_033246562.1">
    <property type="nucleotide sequence ID" value="NZ_JBIRUQ010000006.1"/>
</dbReference>
<evidence type="ECO:0000256" key="2">
    <source>
        <dbReference type="SAM" id="MobiDB-lite"/>
    </source>
</evidence>
<dbReference type="Proteomes" id="UP001611263">
    <property type="component" value="Unassembled WGS sequence"/>
</dbReference>
<dbReference type="PANTHER" id="PTHR32097">
    <property type="entry name" value="CAMP-BINDING PROTEIN 1-RELATED"/>
    <property type="match status" value="1"/>
</dbReference>
<dbReference type="GeneID" id="93507816"/>
<comment type="caution">
    <text evidence="4">The sequence shown here is derived from an EMBL/GenBank/DDBJ whole genome shotgun (WGS) entry which is preliminary data.</text>
</comment>
<comment type="similarity">
    <text evidence="1">Belongs to the CAPAB/TerDEXZ family.</text>
</comment>
<dbReference type="CDD" id="cd06974">
    <property type="entry name" value="TerD_like"/>
    <property type="match status" value="1"/>
</dbReference>
<gene>
    <name evidence="4" type="ORF">ACH4WX_24515</name>
</gene>
<keyword evidence="5" id="KW-1185">Reference proteome</keyword>
<evidence type="ECO:0000259" key="3">
    <source>
        <dbReference type="Pfam" id="PF02342"/>
    </source>
</evidence>
<evidence type="ECO:0000256" key="1">
    <source>
        <dbReference type="ARBA" id="ARBA00008775"/>
    </source>
</evidence>